<name>A0A830B9W7_9LAMI</name>
<dbReference type="InterPro" id="IPR017451">
    <property type="entry name" value="F-box-assoc_interact_dom"/>
</dbReference>
<evidence type="ECO:0000313" key="3">
    <source>
        <dbReference type="Proteomes" id="UP000653305"/>
    </source>
</evidence>
<comment type="caution">
    <text evidence="2">The sequence shown here is derived from an EMBL/GenBank/DDBJ whole genome shotgun (WGS) entry which is preliminary data.</text>
</comment>
<sequence>MVTLTDNVASHVPVDIIISILSRLPVKSLVRFRTVSESWNATISDPRFTRLHLEQSKASDSDILFVQRSSTPCEERFISSVRFENQKSQFPVNLEIAFGGSTVLCTCEGVMLIKTDSSNTTYTLWNPSTRTKTTLWCPNMFPFYNSTGNGLCYDPSSDDFKVIFINNWGYYAVYSCKNKYWIVKEKEFPYSDFRGLGTSSSGVFVNGSVYWVANNREIIYFDPTDDEFKTLCKPEHMEENDLFYLVCLRGRLCLYCDARSDHGTVVQIWVKEKGKDEDSWEGLMTIENVMRRPIGSFEPLFFVRNKILIRLDGAKLVVYCPCEETFEELVEDISVFGSLVPCVKSLLFPTQSLRPKRKRYHLRELYAIEGSDILVGTTRVY</sequence>
<dbReference type="NCBIfam" id="TIGR01640">
    <property type="entry name" value="F_box_assoc_1"/>
    <property type="match status" value="1"/>
</dbReference>
<protein>
    <submittedName>
        <fullName evidence="2">F-box protein cpr30</fullName>
    </submittedName>
</protein>
<dbReference type="CDD" id="cd22157">
    <property type="entry name" value="F-box_AtFBW1-like"/>
    <property type="match status" value="1"/>
</dbReference>
<evidence type="ECO:0000313" key="2">
    <source>
        <dbReference type="EMBL" id="GFP82039.1"/>
    </source>
</evidence>
<dbReference type="EMBL" id="BMAC01000037">
    <property type="protein sequence ID" value="GFP82039.1"/>
    <property type="molecule type" value="Genomic_DNA"/>
</dbReference>
<reference evidence="2" key="1">
    <citation type="submission" date="2020-07" db="EMBL/GenBank/DDBJ databases">
        <title>Ethylene signaling mediates host invasion by parasitic plants.</title>
        <authorList>
            <person name="Yoshida S."/>
        </authorList>
    </citation>
    <scope>NUCLEOTIDE SEQUENCE</scope>
    <source>
        <strain evidence="2">Okayama</strain>
    </source>
</reference>
<dbReference type="SUPFAM" id="SSF75011">
    <property type="entry name" value="3-carboxy-cis,cis-mucoante lactonizing enzyme"/>
    <property type="match status" value="1"/>
</dbReference>
<dbReference type="Proteomes" id="UP000653305">
    <property type="component" value="Unassembled WGS sequence"/>
</dbReference>
<evidence type="ECO:0000259" key="1">
    <source>
        <dbReference type="PROSITE" id="PS50181"/>
    </source>
</evidence>
<dbReference type="AlphaFoldDB" id="A0A830B9W7"/>
<organism evidence="2 3">
    <name type="scientific">Phtheirospermum japonicum</name>
    <dbReference type="NCBI Taxonomy" id="374723"/>
    <lineage>
        <taxon>Eukaryota</taxon>
        <taxon>Viridiplantae</taxon>
        <taxon>Streptophyta</taxon>
        <taxon>Embryophyta</taxon>
        <taxon>Tracheophyta</taxon>
        <taxon>Spermatophyta</taxon>
        <taxon>Magnoliopsida</taxon>
        <taxon>eudicotyledons</taxon>
        <taxon>Gunneridae</taxon>
        <taxon>Pentapetalae</taxon>
        <taxon>asterids</taxon>
        <taxon>lamiids</taxon>
        <taxon>Lamiales</taxon>
        <taxon>Orobanchaceae</taxon>
        <taxon>Orobanchaceae incertae sedis</taxon>
        <taxon>Phtheirospermum</taxon>
    </lineage>
</organism>
<dbReference type="InterPro" id="IPR036047">
    <property type="entry name" value="F-box-like_dom_sf"/>
</dbReference>
<dbReference type="PANTHER" id="PTHR31672:SF13">
    <property type="entry name" value="F-BOX PROTEIN CPR30-LIKE"/>
    <property type="match status" value="1"/>
</dbReference>
<dbReference type="Pfam" id="PF00646">
    <property type="entry name" value="F-box"/>
    <property type="match status" value="1"/>
</dbReference>
<keyword evidence="3" id="KW-1185">Reference proteome</keyword>
<dbReference type="SMART" id="SM00256">
    <property type="entry name" value="FBOX"/>
    <property type="match status" value="1"/>
</dbReference>
<proteinExistence type="predicted"/>
<dbReference type="Pfam" id="PF07734">
    <property type="entry name" value="FBA_1"/>
    <property type="match status" value="1"/>
</dbReference>
<dbReference type="OrthoDB" id="913616at2759"/>
<gene>
    <name evidence="2" type="ORF">PHJA_000347200</name>
</gene>
<dbReference type="InterPro" id="IPR050796">
    <property type="entry name" value="SCF_F-box_component"/>
</dbReference>
<dbReference type="Gene3D" id="1.20.1280.50">
    <property type="match status" value="1"/>
</dbReference>
<dbReference type="InterPro" id="IPR006527">
    <property type="entry name" value="F-box-assoc_dom_typ1"/>
</dbReference>
<dbReference type="SUPFAM" id="SSF81383">
    <property type="entry name" value="F-box domain"/>
    <property type="match status" value="1"/>
</dbReference>
<accession>A0A830B9W7</accession>
<dbReference type="InterPro" id="IPR001810">
    <property type="entry name" value="F-box_dom"/>
</dbReference>
<dbReference type="PANTHER" id="PTHR31672">
    <property type="entry name" value="BNACNNG10540D PROTEIN"/>
    <property type="match status" value="1"/>
</dbReference>
<dbReference type="PROSITE" id="PS50181">
    <property type="entry name" value="FBOX"/>
    <property type="match status" value="1"/>
</dbReference>
<feature type="domain" description="F-box" evidence="1">
    <location>
        <begin position="6"/>
        <end position="51"/>
    </location>
</feature>